<dbReference type="AlphaFoldDB" id="A0A2X0V543"/>
<protein>
    <submittedName>
        <fullName evidence="2">Uncharacterized protein</fullName>
    </submittedName>
</protein>
<dbReference type="Proteomes" id="UP000250086">
    <property type="component" value="Unassembled WGS sequence"/>
</dbReference>
<proteinExistence type="predicted"/>
<dbReference type="EMBL" id="UAPV01000001">
    <property type="protein sequence ID" value="SPT70649.1"/>
    <property type="molecule type" value="Genomic_DNA"/>
</dbReference>
<keyword evidence="1" id="KW-1133">Transmembrane helix</keyword>
<keyword evidence="1" id="KW-0812">Transmembrane</keyword>
<keyword evidence="1" id="KW-0472">Membrane</keyword>
<evidence type="ECO:0000313" key="2">
    <source>
        <dbReference type="EMBL" id="SPT70649.1"/>
    </source>
</evidence>
<dbReference type="RefSeq" id="WP_113744700.1">
    <property type="nucleotide sequence ID" value="NZ_UAPU01000005.1"/>
</dbReference>
<feature type="transmembrane region" description="Helical" evidence="1">
    <location>
        <begin position="21"/>
        <end position="42"/>
    </location>
</feature>
<reference evidence="2 3" key="1">
    <citation type="submission" date="2018-06" db="EMBL/GenBank/DDBJ databases">
        <authorList>
            <consortium name="Pathogen Informatics"/>
            <person name="Doyle S."/>
        </authorList>
    </citation>
    <scope>NUCLEOTIDE SEQUENCE [LARGE SCALE GENOMIC DNA]</scope>
    <source>
        <strain evidence="2 3">NCTC13093</strain>
    </source>
</reference>
<feature type="transmembrane region" description="Helical" evidence="1">
    <location>
        <begin position="48"/>
        <end position="66"/>
    </location>
</feature>
<accession>A0A2X0V543</accession>
<evidence type="ECO:0000313" key="3">
    <source>
        <dbReference type="Proteomes" id="UP000250086"/>
    </source>
</evidence>
<name>A0A2X0V543_9GAMM</name>
<gene>
    <name evidence="2" type="ORF">NCTC13093_02067</name>
</gene>
<keyword evidence="3" id="KW-1185">Reference proteome</keyword>
<evidence type="ECO:0000256" key="1">
    <source>
        <dbReference type="SAM" id="Phobius"/>
    </source>
</evidence>
<sequence>MSISKTVYTFAYGTDIKVYTILECMGFSMISVAAFVAVYYLFDINTALLSLIVTLCPALFALYLAISFKRRALGLHIDLRHNVFIMHDVFCNRYYKKEQIADYYLEKRRYLDDYLTGSLSCDFIFVTADGSKLFSFDCPYASYKRLQSLLDKIL</sequence>
<organism evidence="2 3">
    <name type="scientific">Anaerobiospirillum thomasii</name>
    <dbReference type="NCBI Taxonomy" id="179995"/>
    <lineage>
        <taxon>Bacteria</taxon>
        <taxon>Pseudomonadati</taxon>
        <taxon>Pseudomonadota</taxon>
        <taxon>Gammaproteobacteria</taxon>
        <taxon>Aeromonadales</taxon>
        <taxon>Succinivibrionaceae</taxon>
        <taxon>Anaerobiospirillum</taxon>
    </lineage>
</organism>